<evidence type="ECO:0000256" key="2">
    <source>
        <dbReference type="ARBA" id="ARBA00023136"/>
    </source>
</evidence>
<keyword evidence="2" id="KW-0472">Membrane</keyword>
<keyword evidence="3" id="KW-0998">Cell outer membrane</keyword>
<comment type="caution">
    <text evidence="4">The sequence shown here is derived from an EMBL/GenBank/DDBJ whole genome shotgun (WGS) entry which is preliminary data.</text>
</comment>
<dbReference type="RefSeq" id="WP_048433655.1">
    <property type="nucleotide sequence ID" value="NZ_LWHQ01000036.1"/>
</dbReference>
<comment type="subcellular location">
    <subcellularLocation>
        <location evidence="1">Cell outer membrane</location>
    </subcellularLocation>
</comment>
<dbReference type="InterPro" id="IPR036942">
    <property type="entry name" value="Beta-barrel_TonB_sf"/>
</dbReference>
<reference evidence="4 5" key="1">
    <citation type="submission" date="2016-04" db="EMBL/GenBank/DDBJ databases">
        <authorList>
            <person name="Evans L.H."/>
            <person name="Alamgir A."/>
            <person name="Owens N."/>
            <person name="Weber N.D."/>
            <person name="Virtaneva K."/>
            <person name="Barbian K."/>
            <person name="Babar A."/>
            <person name="Rosenke K."/>
        </authorList>
    </citation>
    <scope>NUCLEOTIDE SEQUENCE [LARGE SCALE GENOMIC DNA]</scope>
    <source>
        <strain evidence="4 5">PMB02</strain>
    </source>
</reference>
<evidence type="ECO:0000313" key="4">
    <source>
        <dbReference type="EMBL" id="OAS23003.1"/>
    </source>
</evidence>
<accession>A0A179S9B2</accession>
<dbReference type="GO" id="GO:0009279">
    <property type="term" value="C:cell outer membrane"/>
    <property type="evidence" value="ECO:0007669"/>
    <property type="project" value="UniProtKB-SubCell"/>
</dbReference>
<dbReference type="Gene3D" id="2.40.170.20">
    <property type="entry name" value="TonB-dependent receptor, beta-barrel domain"/>
    <property type="match status" value="1"/>
</dbReference>
<evidence type="ECO:0000313" key="5">
    <source>
        <dbReference type="Proteomes" id="UP000078316"/>
    </source>
</evidence>
<dbReference type="AlphaFoldDB" id="A0A179S9B2"/>
<sequence>MLRAAVFRQETDTTLGSPFGSGLTILPTGQPAALARNFKGSEQVGAEIGLRGAADGFRWNASYALAAVHDRTPAPVLLAAPSVNYERQTPVHAVIAGAGWTWERFDIDAQLRWQSRYQDYRFDATLLAALPVVVPNFVTANLRLAYRLTDSVVVSLTAEQINRQFQTQTAGVATERRVFGGVQAQF</sequence>
<proteinExistence type="predicted"/>
<organism evidence="4 5">
    <name type="scientific">Methylobacterium platani</name>
    <dbReference type="NCBI Taxonomy" id="427683"/>
    <lineage>
        <taxon>Bacteria</taxon>
        <taxon>Pseudomonadati</taxon>
        <taxon>Pseudomonadota</taxon>
        <taxon>Alphaproteobacteria</taxon>
        <taxon>Hyphomicrobiales</taxon>
        <taxon>Methylobacteriaceae</taxon>
        <taxon>Methylobacterium</taxon>
    </lineage>
</organism>
<protein>
    <submittedName>
        <fullName evidence="4">Uncharacterized protein</fullName>
    </submittedName>
</protein>
<name>A0A179S9B2_9HYPH</name>
<gene>
    <name evidence="4" type="ORF">A5481_17830</name>
</gene>
<dbReference type="Proteomes" id="UP000078316">
    <property type="component" value="Unassembled WGS sequence"/>
</dbReference>
<dbReference type="SUPFAM" id="SSF56935">
    <property type="entry name" value="Porins"/>
    <property type="match status" value="1"/>
</dbReference>
<dbReference type="STRING" id="427683.A5481_17830"/>
<evidence type="ECO:0000256" key="1">
    <source>
        <dbReference type="ARBA" id="ARBA00004442"/>
    </source>
</evidence>
<evidence type="ECO:0000256" key="3">
    <source>
        <dbReference type="ARBA" id="ARBA00023237"/>
    </source>
</evidence>
<dbReference type="EMBL" id="LWHQ01000036">
    <property type="protein sequence ID" value="OAS23003.1"/>
    <property type="molecule type" value="Genomic_DNA"/>
</dbReference>